<name>A0ACD0WT99_CLALS</name>
<evidence type="ECO:0000313" key="1">
    <source>
        <dbReference type="EMBL" id="QFZ30337.1"/>
    </source>
</evidence>
<dbReference type="Proteomes" id="UP000326582">
    <property type="component" value="Chromosome 8"/>
</dbReference>
<gene>
    <name evidence="1" type="ORF">EJF14_80052</name>
</gene>
<proteinExistence type="predicted"/>
<evidence type="ECO:0000313" key="2">
    <source>
        <dbReference type="Proteomes" id="UP000326582"/>
    </source>
</evidence>
<keyword evidence="2" id="KW-1185">Reference proteome</keyword>
<protein>
    <submittedName>
        <fullName evidence="1">Zinc finger protein</fullName>
    </submittedName>
</protein>
<dbReference type="EMBL" id="CP038491">
    <property type="protein sequence ID" value="QFZ30337.1"/>
    <property type="molecule type" value="Genomic_DNA"/>
</dbReference>
<accession>A0ACD0WT99</accession>
<reference evidence="2" key="1">
    <citation type="journal article" date="2019" name="MBio">
        <title>Comparative genomics for the elucidation of multidrug resistance (MDR) in Candida lusitaniae.</title>
        <authorList>
            <person name="Kannan A."/>
            <person name="Asner S.A."/>
            <person name="Trachsel E."/>
            <person name="Kelly S."/>
            <person name="Parker J."/>
            <person name="Sanglard D."/>
        </authorList>
    </citation>
    <scope>NUCLEOTIDE SEQUENCE [LARGE SCALE GENOMIC DNA]</scope>
    <source>
        <strain evidence="2">P1</strain>
    </source>
</reference>
<organism evidence="1 2">
    <name type="scientific">Clavispora lusitaniae</name>
    <name type="common">Candida lusitaniae</name>
    <dbReference type="NCBI Taxonomy" id="36911"/>
    <lineage>
        <taxon>Eukaryota</taxon>
        <taxon>Fungi</taxon>
        <taxon>Dikarya</taxon>
        <taxon>Ascomycota</taxon>
        <taxon>Saccharomycotina</taxon>
        <taxon>Pichiomycetes</taxon>
        <taxon>Metschnikowiaceae</taxon>
        <taxon>Clavispora</taxon>
    </lineage>
</organism>
<sequence length="173" mass="19729">MMVAHKRSRDGCFTCRRRKKKCDEASYPKCHNCQANKLDCSWPEHVTEKHKDKEEAVNTSATPDKKLETDRFVDTGISLLSSAITKPHSPRHPASSHSNLHEQYQEAESHKRINYILQRIAMQQDCVDEKTAGPEDVVPVFESSTKTNAIHKRIAQQMDIGDHYLGQSRSLSK</sequence>